<keyword evidence="6" id="KW-1185">Reference proteome</keyword>
<dbReference type="GO" id="GO:0009611">
    <property type="term" value="P:response to wounding"/>
    <property type="evidence" value="ECO:0007669"/>
    <property type="project" value="UniProtKB-UniRule"/>
</dbReference>
<sequence>MSCSTPRTKDFMRIEDSSSDVEFITEKNKTNPDTSYDMSQTICLFKKYLTRSQQNKRKSNMEDSEVFKRRTSPPLLPPKFGYNLNRPASFLEQKLLPVLRTDTLQFNSLDGKYSTSQLTIFYNGAVNVYDNVSVDKAQAIMLLAGDQSCLSKPVVTEMPKTEVRTPSHPSNLPSINSKLKKGIPMARRLSIQCFLEKRRERVLSKCPYALPITKDEQEDNEPTLDNVDESNQNHSFTLSPFPSRLGYFLPVSANKNC</sequence>
<dbReference type="AlphaFoldDB" id="A0AAN7JBH7"/>
<name>A0AAN7JBH7_QUERU</name>
<evidence type="ECO:0000256" key="2">
    <source>
        <dbReference type="RuleBase" id="RU369065"/>
    </source>
</evidence>
<keyword evidence="2" id="KW-1184">Jasmonic acid signaling pathway</keyword>
<feature type="compositionally biased region" description="Acidic residues" evidence="3">
    <location>
        <begin position="216"/>
        <end position="228"/>
    </location>
</feature>
<dbReference type="InterPro" id="IPR010399">
    <property type="entry name" value="Tify_dom"/>
</dbReference>
<feature type="region of interest" description="Disordered" evidence="3">
    <location>
        <begin position="214"/>
        <end position="235"/>
    </location>
</feature>
<dbReference type="Proteomes" id="UP001324115">
    <property type="component" value="Unassembled WGS sequence"/>
</dbReference>
<comment type="similarity">
    <text evidence="1 2">Belongs to the TIFY/JAZ family.</text>
</comment>
<evidence type="ECO:0000256" key="1">
    <source>
        <dbReference type="ARBA" id="ARBA00008614"/>
    </source>
</evidence>
<dbReference type="GO" id="GO:0005634">
    <property type="term" value="C:nucleus"/>
    <property type="evidence" value="ECO:0007669"/>
    <property type="project" value="UniProtKB-SubCell"/>
</dbReference>
<feature type="domain" description="Tify" evidence="4">
    <location>
        <begin position="111"/>
        <end position="146"/>
    </location>
</feature>
<dbReference type="SMART" id="SM00979">
    <property type="entry name" value="TIFY"/>
    <property type="match status" value="1"/>
</dbReference>
<dbReference type="PANTHER" id="PTHR33077">
    <property type="entry name" value="PROTEIN TIFY 4A-RELATED-RELATED"/>
    <property type="match status" value="1"/>
</dbReference>
<feature type="region of interest" description="Disordered" evidence="3">
    <location>
        <begin position="158"/>
        <end position="177"/>
    </location>
</feature>
<protein>
    <recommendedName>
        <fullName evidence="2">Protein TIFY</fullName>
    </recommendedName>
    <alternativeName>
        <fullName evidence="2">Jasmonate ZIM domain-containing protein</fullName>
    </alternativeName>
</protein>
<evidence type="ECO:0000259" key="4">
    <source>
        <dbReference type="PROSITE" id="PS51320"/>
    </source>
</evidence>
<dbReference type="InterPro" id="IPR018467">
    <property type="entry name" value="CCT_CS"/>
</dbReference>
<proteinExistence type="inferred from homology"/>
<dbReference type="Pfam" id="PF06200">
    <property type="entry name" value="tify"/>
    <property type="match status" value="1"/>
</dbReference>
<reference evidence="5 6" key="1">
    <citation type="journal article" date="2023" name="G3 (Bethesda)">
        <title>A haplotype-resolved chromosome-scale genome for Quercus rubra L. provides insights into the genetics of adaptive traits for red oak species.</title>
        <authorList>
            <person name="Kapoor B."/>
            <person name="Jenkins J."/>
            <person name="Schmutz J."/>
            <person name="Zhebentyayeva T."/>
            <person name="Kuelheim C."/>
            <person name="Coggeshall M."/>
            <person name="Heim C."/>
            <person name="Lasky J.R."/>
            <person name="Leites L."/>
            <person name="Islam-Faridi N."/>
            <person name="Romero-Severson J."/>
            <person name="DeLeo V.L."/>
            <person name="Lucas S.M."/>
            <person name="Lazic D."/>
            <person name="Gailing O."/>
            <person name="Carlson J."/>
            <person name="Staton M."/>
        </authorList>
    </citation>
    <scope>NUCLEOTIDE SEQUENCE [LARGE SCALE GENOMIC DNA]</scope>
    <source>
        <strain evidence="5">Pseudo-F2</strain>
    </source>
</reference>
<comment type="domain">
    <text evidence="2">The jas domain is required for interaction with COI1.</text>
</comment>
<organism evidence="5 6">
    <name type="scientific">Quercus rubra</name>
    <name type="common">Northern red oak</name>
    <name type="synonym">Quercus borealis</name>
    <dbReference type="NCBI Taxonomy" id="3512"/>
    <lineage>
        <taxon>Eukaryota</taxon>
        <taxon>Viridiplantae</taxon>
        <taxon>Streptophyta</taxon>
        <taxon>Embryophyta</taxon>
        <taxon>Tracheophyta</taxon>
        <taxon>Spermatophyta</taxon>
        <taxon>Magnoliopsida</taxon>
        <taxon>eudicotyledons</taxon>
        <taxon>Gunneridae</taxon>
        <taxon>Pentapetalae</taxon>
        <taxon>rosids</taxon>
        <taxon>fabids</taxon>
        <taxon>Fagales</taxon>
        <taxon>Fagaceae</taxon>
        <taxon>Quercus</taxon>
    </lineage>
</organism>
<gene>
    <name evidence="5" type="ORF">RGQ29_013394</name>
</gene>
<dbReference type="PANTHER" id="PTHR33077:SF102">
    <property type="entry name" value="PROTEIN TIFY"/>
    <property type="match status" value="1"/>
</dbReference>
<evidence type="ECO:0000313" key="6">
    <source>
        <dbReference type="Proteomes" id="UP001324115"/>
    </source>
</evidence>
<dbReference type="InterPro" id="IPR040390">
    <property type="entry name" value="TIFY/JAZ"/>
</dbReference>
<dbReference type="GO" id="GO:0031347">
    <property type="term" value="P:regulation of defense response"/>
    <property type="evidence" value="ECO:0007669"/>
    <property type="project" value="UniProtKB-UniRule"/>
</dbReference>
<dbReference type="PROSITE" id="PS51320">
    <property type="entry name" value="TIFY"/>
    <property type="match status" value="1"/>
</dbReference>
<dbReference type="GO" id="GO:2000022">
    <property type="term" value="P:regulation of jasmonic acid mediated signaling pathway"/>
    <property type="evidence" value="ECO:0007669"/>
    <property type="project" value="UniProtKB-UniRule"/>
</dbReference>
<dbReference type="EMBL" id="JAXUIC010000002">
    <property type="protein sequence ID" value="KAK4605304.1"/>
    <property type="molecule type" value="Genomic_DNA"/>
</dbReference>
<keyword evidence="2" id="KW-0539">Nucleus</keyword>
<comment type="caution">
    <text evidence="5">The sequence shown here is derived from an EMBL/GenBank/DDBJ whole genome shotgun (WGS) entry which is preliminary data.</text>
</comment>
<evidence type="ECO:0000256" key="3">
    <source>
        <dbReference type="SAM" id="MobiDB-lite"/>
    </source>
</evidence>
<feature type="compositionally biased region" description="Polar residues" evidence="3">
    <location>
        <begin position="167"/>
        <end position="177"/>
    </location>
</feature>
<evidence type="ECO:0000313" key="5">
    <source>
        <dbReference type="EMBL" id="KAK4605304.1"/>
    </source>
</evidence>
<comment type="function">
    <text evidence="2">Repressor of jasmonate responses.</text>
</comment>
<comment type="subcellular location">
    <subcellularLocation>
        <location evidence="2">Nucleus</location>
    </subcellularLocation>
</comment>
<accession>A0AAN7JBH7</accession>
<dbReference type="Pfam" id="PF09425">
    <property type="entry name" value="Jas_motif"/>
    <property type="match status" value="1"/>
</dbReference>